<keyword evidence="2" id="KW-0472">Membrane</keyword>
<dbReference type="AlphaFoldDB" id="A0A0D0IRA0"/>
<evidence type="ECO:0000313" key="4">
    <source>
        <dbReference type="Proteomes" id="UP000032120"/>
    </source>
</evidence>
<reference evidence="3 4" key="1">
    <citation type="submission" date="2015-01" db="EMBL/GenBank/DDBJ databases">
        <title>Draft genome sequence of Leucobacter komagatae strain VKM ST2845.</title>
        <authorList>
            <person name="Karlyshev A.V."/>
            <person name="Kudryashova E.B."/>
        </authorList>
    </citation>
    <scope>NUCLEOTIDE SEQUENCE [LARGE SCALE GENOMIC DNA]</scope>
    <source>
        <strain evidence="3 4">VKM ST2845</strain>
    </source>
</reference>
<keyword evidence="4" id="KW-1185">Reference proteome</keyword>
<keyword evidence="2" id="KW-0812">Transmembrane</keyword>
<gene>
    <name evidence="3" type="ORF">SD72_12100</name>
</gene>
<dbReference type="EMBL" id="JXSQ01000018">
    <property type="protein sequence ID" value="KIP51968.1"/>
    <property type="molecule type" value="Genomic_DNA"/>
</dbReference>
<feature type="region of interest" description="Disordered" evidence="1">
    <location>
        <begin position="1"/>
        <end position="25"/>
    </location>
</feature>
<accession>A0A0D0IRA0</accession>
<evidence type="ECO:0000313" key="3">
    <source>
        <dbReference type="EMBL" id="KIP51968.1"/>
    </source>
</evidence>
<comment type="caution">
    <text evidence="3">The sequence shown here is derived from an EMBL/GenBank/DDBJ whole genome shotgun (WGS) entry which is preliminary data.</text>
</comment>
<name>A0A0D0IRA0_9MICO</name>
<feature type="transmembrane region" description="Helical" evidence="2">
    <location>
        <begin position="154"/>
        <end position="178"/>
    </location>
</feature>
<organism evidence="3 4">
    <name type="scientific">Leucobacter komagatae</name>
    <dbReference type="NCBI Taxonomy" id="55969"/>
    <lineage>
        <taxon>Bacteria</taxon>
        <taxon>Bacillati</taxon>
        <taxon>Actinomycetota</taxon>
        <taxon>Actinomycetes</taxon>
        <taxon>Micrococcales</taxon>
        <taxon>Microbacteriaceae</taxon>
        <taxon>Leucobacter</taxon>
    </lineage>
</organism>
<sequence length="323" mass="33547">MSDERDTPVDPGAPVEEQTASDDAVQDAVVRATAINDASASDVIVVDAEGTVVEPAPVAETTAVAAGAEALSEQAHREQAASVDTQLDLEAPKAPRIASPEELPSAAAAPAITPAVQFLDPARDGEIRISADHPMAALYMQSPMPPDLKGNRGAGVLIALLGTVAFALLYAGLISAMISQQFPPSTFLTEGLLPWVTSWGFIAGVVAFFVGLTILVLIFGRAGWWAYVIFSLFVGVVVWVATTVTIALVGAPAEALAVGDGSFLSNAKNAAFAIPTLGAAILAREVAVWFGAWIGARGRRVTAKNAEMLAEYETALAEVRAKQ</sequence>
<feature type="transmembrane region" description="Helical" evidence="2">
    <location>
        <begin position="198"/>
        <end position="219"/>
    </location>
</feature>
<feature type="transmembrane region" description="Helical" evidence="2">
    <location>
        <begin position="226"/>
        <end position="250"/>
    </location>
</feature>
<evidence type="ECO:0000256" key="2">
    <source>
        <dbReference type="SAM" id="Phobius"/>
    </source>
</evidence>
<keyword evidence="2" id="KW-1133">Transmembrane helix</keyword>
<feature type="transmembrane region" description="Helical" evidence="2">
    <location>
        <begin position="270"/>
        <end position="294"/>
    </location>
</feature>
<dbReference type="Proteomes" id="UP000032120">
    <property type="component" value="Unassembled WGS sequence"/>
</dbReference>
<dbReference type="RefSeq" id="WP_042544726.1">
    <property type="nucleotide sequence ID" value="NZ_JXSQ01000018.1"/>
</dbReference>
<dbReference type="OrthoDB" id="5109074at2"/>
<proteinExistence type="predicted"/>
<protein>
    <submittedName>
        <fullName evidence="3">Uncharacterized protein</fullName>
    </submittedName>
</protein>
<evidence type="ECO:0000256" key="1">
    <source>
        <dbReference type="SAM" id="MobiDB-lite"/>
    </source>
</evidence>